<dbReference type="InterPro" id="IPR000644">
    <property type="entry name" value="CBS_dom"/>
</dbReference>
<feature type="transmembrane region" description="Helical" evidence="11">
    <location>
        <begin position="193"/>
        <end position="215"/>
    </location>
</feature>
<evidence type="ECO:0000259" key="12">
    <source>
        <dbReference type="PROSITE" id="PS51371"/>
    </source>
</evidence>
<feature type="transmembrane region" description="Helical" evidence="11">
    <location>
        <begin position="107"/>
        <end position="126"/>
    </location>
</feature>
<keyword evidence="6 11" id="KW-0472">Membrane</keyword>
<evidence type="ECO:0000313" key="14">
    <source>
        <dbReference type="Proteomes" id="UP000282818"/>
    </source>
</evidence>
<reference evidence="13 14" key="1">
    <citation type="submission" date="2019-01" db="EMBL/GenBank/DDBJ databases">
        <authorList>
            <person name="Chen W.-M."/>
        </authorList>
    </citation>
    <scope>NUCLEOTIDE SEQUENCE [LARGE SCALE GENOMIC DNA]</scope>
    <source>
        <strain evidence="13 14">HPM-16</strain>
    </source>
</reference>
<dbReference type="PANTHER" id="PTHR43427:SF6">
    <property type="entry name" value="CHLORIDE CHANNEL PROTEIN CLC-E"/>
    <property type="match status" value="1"/>
</dbReference>
<dbReference type="Gene3D" id="1.10.3080.10">
    <property type="entry name" value="Clc chloride channel"/>
    <property type="match status" value="1"/>
</dbReference>
<protein>
    <submittedName>
        <fullName evidence="13">Chloride channel protein</fullName>
    </submittedName>
</protein>
<accession>A0A437Q433</accession>
<dbReference type="EMBL" id="SACQ01000012">
    <property type="protein sequence ID" value="RVU29270.1"/>
    <property type="molecule type" value="Genomic_DNA"/>
</dbReference>
<name>A0A437Q433_9GAMM</name>
<dbReference type="GO" id="GO:0034707">
    <property type="term" value="C:chloride channel complex"/>
    <property type="evidence" value="ECO:0007669"/>
    <property type="project" value="UniProtKB-KW"/>
</dbReference>
<keyword evidence="5" id="KW-0406">Ion transport</keyword>
<comment type="caution">
    <text evidence="13">The sequence shown here is derived from an EMBL/GenBank/DDBJ whole genome shotgun (WGS) entry which is preliminary data.</text>
</comment>
<evidence type="ECO:0000256" key="7">
    <source>
        <dbReference type="ARBA" id="ARBA00023173"/>
    </source>
</evidence>
<feature type="transmembrane region" description="Helical" evidence="11">
    <location>
        <begin position="332"/>
        <end position="350"/>
    </location>
</feature>
<feature type="transmembrane region" description="Helical" evidence="11">
    <location>
        <begin position="396"/>
        <end position="416"/>
    </location>
</feature>
<comment type="subcellular location">
    <subcellularLocation>
        <location evidence="1">Membrane</location>
        <topology evidence="1">Multi-pass membrane protein</topology>
    </subcellularLocation>
</comment>
<dbReference type="AlphaFoldDB" id="A0A437Q433"/>
<proteinExistence type="predicted"/>
<evidence type="ECO:0000256" key="9">
    <source>
        <dbReference type="ARBA" id="ARBA00023303"/>
    </source>
</evidence>
<dbReference type="InterPro" id="IPR050368">
    <property type="entry name" value="ClC-type_chloride_channel"/>
</dbReference>
<keyword evidence="10" id="KW-0129">CBS domain</keyword>
<keyword evidence="4 11" id="KW-1133">Transmembrane helix</keyword>
<feature type="transmembrane region" description="Helical" evidence="11">
    <location>
        <begin position="362"/>
        <end position="389"/>
    </location>
</feature>
<evidence type="ECO:0000256" key="2">
    <source>
        <dbReference type="ARBA" id="ARBA00022448"/>
    </source>
</evidence>
<dbReference type="CDD" id="cd00400">
    <property type="entry name" value="Voltage_gated_ClC"/>
    <property type="match status" value="1"/>
</dbReference>
<dbReference type="InterPro" id="IPR014743">
    <property type="entry name" value="Cl-channel_core"/>
</dbReference>
<dbReference type="Gene3D" id="3.10.580.10">
    <property type="entry name" value="CBS-domain"/>
    <property type="match status" value="1"/>
</dbReference>
<dbReference type="SUPFAM" id="SSF54631">
    <property type="entry name" value="CBS-domain pair"/>
    <property type="match status" value="1"/>
</dbReference>
<dbReference type="InterPro" id="IPR046342">
    <property type="entry name" value="CBS_dom_sf"/>
</dbReference>
<dbReference type="PROSITE" id="PS51371">
    <property type="entry name" value="CBS"/>
    <property type="match status" value="1"/>
</dbReference>
<feature type="domain" description="CBS" evidence="12">
    <location>
        <begin position="516"/>
        <end position="573"/>
    </location>
</feature>
<feature type="transmembrane region" description="Helical" evidence="11">
    <location>
        <begin position="267"/>
        <end position="288"/>
    </location>
</feature>
<dbReference type="InterPro" id="IPR001807">
    <property type="entry name" value="ClC"/>
</dbReference>
<dbReference type="RefSeq" id="WP_127696068.1">
    <property type="nucleotide sequence ID" value="NZ_SACQ01000012.1"/>
</dbReference>
<feature type="transmembrane region" description="Helical" evidence="11">
    <location>
        <begin position="69"/>
        <end position="86"/>
    </location>
</feature>
<evidence type="ECO:0000256" key="5">
    <source>
        <dbReference type="ARBA" id="ARBA00023065"/>
    </source>
</evidence>
<dbReference type="PRINTS" id="PR00762">
    <property type="entry name" value="CLCHANNEL"/>
</dbReference>
<dbReference type="Pfam" id="PF00571">
    <property type="entry name" value="CBS"/>
    <property type="match status" value="1"/>
</dbReference>
<keyword evidence="8" id="KW-0868">Chloride</keyword>
<evidence type="ECO:0000256" key="11">
    <source>
        <dbReference type="SAM" id="Phobius"/>
    </source>
</evidence>
<keyword evidence="9" id="KW-0407">Ion channel</keyword>
<feature type="transmembrane region" description="Helical" evidence="11">
    <location>
        <begin position="21"/>
        <end position="46"/>
    </location>
</feature>
<dbReference type="GO" id="GO:0005254">
    <property type="term" value="F:chloride channel activity"/>
    <property type="evidence" value="ECO:0007669"/>
    <property type="project" value="UniProtKB-KW"/>
</dbReference>
<feature type="transmembrane region" description="Helical" evidence="11">
    <location>
        <begin position="308"/>
        <end position="327"/>
    </location>
</feature>
<keyword evidence="2" id="KW-0813">Transport</keyword>
<evidence type="ECO:0000256" key="8">
    <source>
        <dbReference type="ARBA" id="ARBA00023214"/>
    </source>
</evidence>
<keyword evidence="3 11" id="KW-0812">Transmembrane</keyword>
<keyword evidence="7" id="KW-0869">Chloride channel</keyword>
<evidence type="ECO:0000256" key="6">
    <source>
        <dbReference type="ARBA" id="ARBA00023136"/>
    </source>
</evidence>
<evidence type="ECO:0000256" key="4">
    <source>
        <dbReference type="ARBA" id="ARBA00022989"/>
    </source>
</evidence>
<keyword evidence="14" id="KW-1185">Reference proteome</keyword>
<evidence type="ECO:0000256" key="3">
    <source>
        <dbReference type="ARBA" id="ARBA00022692"/>
    </source>
</evidence>
<organism evidence="13 14">
    <name type="scientific">Neptunomonas marina</name>
    <dbReference type="NCBI Taxonomy" id="1815562"/>
    <lineage>
        <taxon>Bacteria</taxon>
        <taxon>Pseudomonadati</taxon>
        <taxon>Pseudomonadota</taxon>
        <taxon>Gammaproteobacteria</taxon>
        <taxon>Oceanospirillales</taxon>
        <taxon>Oceanospirillaceae</taxon>
        <taxon>Neptunomonas</taxon>
    </lineage>
</organism>
<feature type="transmembrane region" description="Helical" evidence="11">
    <location>
        <begin position="161"/>
        <end position="186"/>
    </location>
</feature>
<evidence type="ECO:0000256" key="1">
    <source>
        <dbReference type="ARBA" id="ARBA00004141"/>
    </source>
</evidence>
<sequence length="573" mass="62120">MIKQQLTLQHFRERLSHFDALPQLVILGLASGVITGLLMILFRLAVELPLSAWLAHPENFEELTVLERLTWPLIGSAVLIAIYLTWPRIARQVGMANLLQRMAYHQGYIPFSSLVMQFVTASVALISGHSVGREGPAVFLGAAGSSWLGQQLKVPNNSIRLLIGCGTAAAISAAFHTPLAGVIFAMEVILLEYTLIGFTPVIVSAVAADLLMRTTLGYHDAFDVPPFTINSLAELPWVMLLGVTVGVCAAAFSHLMLQTVRLSQTPVWLRFSLAGLITGTVACFYPQIMGVGYDTIGETLAGSLELQLLVGLLFAKLIVTPIILGLGIPAGLIGPTLFIGALIGSIFGQVGTHLADSNVSHIGLYAMLGMGAMMAAVLNAPLAALVALLELTGNPNIIFPGMIAIVISNLTVRYFFNLPSIFLSSLQAQGLDYRQEPLAQALSRAAVGSLMERNFVSTPSSLQASTASQLLSEQPVWILVDENSDTPSFVMPPKELQDYLARKEEKQTIDLLEMPAERFDVTTISFRATLHEALQMMNERQVSLLCVQSNQGDILGMLTRSQIEYYYTHKQTS</sequence>
<dbReference type="SUPFAM" id="SSF81340">
    <property type="entry name" value="Clc chloride channel"/>
    <property type="match status" value="1"/>
</dbReference>
<dbReference type="Pfam" id="PF00654">
    <property type="entry name" value="Voltage_CLC"/>
    <property type="match status" value="1"/>
</dbReference>
<gene>
    <name evidence="13" type="ORF">EOE65_17305</name>
</gene>
<evidence type="ECO:0000313" key="13">
    <source>
        <dbReference type="EMBL" id="RVU29270.1"/>
    </source>
</evidence>
<feature type="transmembrane region" description="Helical" evidence="11">
    <location>
        <begin position="235"/>
        <end position="255"/>
    </location>
</feature>
<evidence type="ECO:0000256" key="10">
    <source>
        <dbReference type="PROSITE-ProRule" id="PRU00703"/>
    </source>
</evidence>
<dbReference type="PANTHER" id="PTHR43427">
    <property type="entry name" value="CHLORIDE CHANNEL PROTEIN CLC-E"/>
    <property type="match status" value="1"/>
</dbReference>
<dbReference type="Proteomes" id="UP000282818">
    <property type="component" value="Unassembled WGS sequence"/>
</dbReference>